<protein>
    <submittedName>
        <fullName evidence="2">Uncharacterized protein</fullName>
    </submittedName>
</protein>
<dbReference type="EMBL" id="KB201919">
    <property type="protein sequence ID" value="ESO93437.1"/>
    <property type="molecule type" value="Genomic_DNA"/>
</dbReference>
<accession>V4A9M4</accession>
<dbReference type="HOGENOM" id="CLU_2040717_0_0_1"/>
<proteinExistence type="predicted"/>
<feature type="coiled-coil region" evidence="1">
    <location>
        <begin position="27"/>
        <end position="54"/>
    </location>
</feature>
<keyword evidence="1" id="KW-0175">Coiled coil</keyword>
<dbReference type="SUPFAM" id="SSF58113">
    <property type="entry name" value="Apolipoprotein A-I"/>
    <property type="match status" value="1"/>
</dbReference>
<reference evidence="2 3" key="1">
    <citation type="journal article" date="2013" name="Nature">
        <title>Insights into bilaterian evolution from three spiralian genomes.</title>
        <authorList>
            <person name="Simakov O."/>
            <person name="Marletaz F."/>
            <person name="Cho S.J."/>
            <person name="Edsinger-Gonzales E."/>
            <person name="Havlak P."/>
            <person name="Hellsten U."/>
            <person name="Kuo D.H."/>
            <person name="Larsson T."/>
            <person name="Lv J."/>
            <person name="Arendt D."/>
            <person name="Savage R."/>
            <person name="Osoegawa K."/>
            <person name="de Jong P."/>
            <person name="Grimwood J."/>
            <person name="Chapman J.A."/>
            <person name="Shapiro H."/>
            <person name="Aerts A."/>
            <person name="Otillar R.P."/>
            <person name="Terry A.Y."/>
            <person name="Boore J.L."/>
            <person name="Grigoriev I.V."/>
            <person name="Lindberg D.R."/>
            <person name="Seaver E.C."/>
            <person name="Weisblat D.A."/>
            <person name="Putnam N.H."/>
            <person name="Rokhsar D.S."/>
        </authorList>
    </citation>
    <scope>NUCLEOTIDE SEQUENCE [LARGE SCALE GENOMIC DNA]</scope>
</reference>
<sequence>MEDLMEDISCKMEALKNTVLNTIRDFKSEIGDEFKKVREEIKEMQEKMEDKLMEKADTSVNSMLEAIAVGGAEMFDSINEDLKEYWPRKRHAAELLSSNQVALVDKPTAENLRGNPATMFQ</sequence>
<dbReference type="Gene3D" id="1.20.120.20">
    <property type="entry name" value="Apolipoprotein"/>
    <property type="match status" value="1"/>
</dbReference>
<dbReference type="AlphaFoldDB" id="V4A9M4"/>
<dbReference type="RefSeq" id="XP_009055877.1">
    <property type="nucleotide sequence ID" value="XM_009057629.1"/>
</dbReference>
<keyword evidence="3" id="KW-1185">Reference proteome</keyword>
<dbReference type="Proteomes" id="UP000030746">
    <property type="component" value="Unassembled WGS sequence"/>
</dbReference>
<dbReference type="CTD" id="20243243"/>
<dbReference type="GeneID" id="20243243"/>
<gene>
    <name evidence="2" type="ORF">LOTGIDRAFT_175562</name>
</gene>
<evidence type="ECO:0000256" key="1">
    <source>
        <dbReference type="SAM" id="Coils"/>
    </source>
</evidence>
<name>V4A9M4_LOTGI</name>
<evidence type="ECO:0000313" key="2">
    <source>
        <dbReference type="EMBL" id="ESO93437.1"/>
    </source>
</evidence>
<organism evidence="2 3">
    <name type="scientific">Lottia gigantea</name>
    <name type="common">Giant owl limpet</name>
    <dbReference type="NCBI Taxonomy" id="225164"/>
    <lineage>
        <taxon>Eukaryota</taxon>
        <taxon>Metazoa</taxon>
        <taxon>Spiralia</taxon>
        <taxon>Lophotrochozoa</taxon>
        <taxon>Mollusca</taxon>
        <taxon>Gastropoda</taxon>
        <taxon>Patellogastropoda</taxon>
        <taxon>Lottioidea</taxon>
        <taxon>Lottiidae</taxon>
        <taxon>Lottia</taxon>
    </lineage>
</organism>
<dbReference type="KEGG" id="lgi:LOTGIDRAFT_175562"/>
<evidence type="ECO:0000313" key="3">
    <source>
        <dbReference type="Proteomes" id="UP000030746"/>
    </source>
</evidence>